<evidence type="ECO:0000313" key="2">
    <source>
        <dbReference type="EMBL" id="CAD6237570.1"/>
    </source>
</evidence>
<organism evidence="2 3">
    <name type="scientific">Miscanthus lutarioriparius</name>
    <dbReference type="NCBI Taxonomy" id="422564"/>
    <lineage>
        <taxon>Eukaryota</taxon>
        <taxon>Viridiplantae</taxon>
        <taxon>Streptophyta</taxon>
        <taxon>Embryophyta</taxon>
        <taxon>Tracheophyta</taxon>
        <taxon>Spermatophyta</taxon>
        <taxon>Magnoliopsida</taxon>
        <taxon>Liliopsida</taxon>
        <taxon>Poales</taxon>
        <taxon>Poaceae</taxon>
        <taxon>PACMAD clade</taxon>
        <taxon>Panicoideae</taxon>
        <taxon>Andropogonodae</taxon>
        <taxon>Andropogoneae</taxon>
        <taxon>Saccharinae</taxon>
        <taxon>Miscanthus</taxon>
    </lineage>
</organism>
<dbReference type="AlphaFoldDB" id="A0A811P6A0"/>
<feature type="compositionally biased region" description="Basic and acidic residues" evidence="1">
    <location>
        <begin position="1"/>
        <end position="10"/>
    </location>
</feature>
<name>A0A811P6A0_9POAL</name>
<comment type="caution">
    <text evidence="2">The sequence shown here is derived from an EMBL/GenBank/DDBJ whole genome shotgun (WGS) entry which is preliminary data.</text>
</comment>
<keyword evidence="3" id="KW-1185">Reference proteome</keyword>
<reference evidence="2" key="1">
    <citation type="submission" date="2020-10" db="EMBL/GenBank/DDBJ databases">
        <authorList>
            <person name="Han B."/>
            <person name="Lu T."/>
            <person name="Zhao Q."/>
            <person name="Huang X."/>
            <person name="Zhao Y."/>
        </authorList>
    </citation>
    <scope>NUCLEOTIDE SEQUENCE</scope>
</reference>
<evidence type="ECO:0000313" key="3">
    <source>
        <dbReference type="Proteomes" id="UP000604825"/>
    </source>
</evidence>
<evidence type="ECO:0000256" key="1">
    <source>
        <dbReference type="SAM" id="MobiDB-lite"/>
    </source>
</evidence>
<accession>A0A811P6A0</accession>
<dbReference type="Proteomes" id="UP000604825">
    <property type="component" value="Unassembled WGS sequence"/>
</dbReference>
<gene>
    <name evidence="2" type="ORF">NCGR_LOCUS25031</name>
</gene>
<sequence length="90" mass="9107">MPDADEKARSADTSSSSYGYPPSAPPQHQHPHQYGTFGPPSSRASGEFPQPAVGFPQPGAAARDAALPAAAAAVGVTNGFGVAHPKLEVI</sequence>
<protein>
    <submittedName>
        <fullName evidence="2">Uncharacterized protein</fullName>
    </submittedName>
</protein>
<dbReference type="EMBL" id="CAJGYO010000006">
    <property type="protein sequence ID" value="CAD6237570.1"/>
    <property type="molecule type" value="Genomic_DNA"/>
</dbReference>
<proteinExistence type="predicted"/>
<feature type="region of interest" description="Disordered" evidence="1">
    <location>
        <begin position="1"/>
        <end position="60"/>
    </location>
</feature>